<keyword evidence="2" id="KW-1185">Reference proteome</keyword>
<evidence type="ECO:0000313" key="1">
    <source>
        <dbReference type="EMBL" id="CAI4217532.1"/>
    </source>
</evidence>
<dbReference type="AlphaFoldDB" id="A0A9P1H7N2"/>
<name>A0A9P1H7N2_9PEZI</name>
<reference evidence="1" key="1">
    <citation type="submission" date="2022-11" db="EMBL/GenBank/DDBJ databases">
        <authorList>
            <person name="Scott C."/>
            <person name="Bruce N."/>
        </authorList>
    </citation>
    <scope>NUCLEOTIDE SEQUENCE</scope>
</reference>
<sequence length="138" mass="15520">MSSYSADYMSILLSTLPSGGPLTPELESIVSIIAEDETDHPYSEHPACTTALDELDRYLEASINHFYRIRREWLKRLEYPATRPVPDEMMDLTFPVTDGQKQQRVAELFAVLVNGDQAHDTTAETSSARSGQLIHPRP</sequence>
<dbReference type="EMBL" id="CALLCH030000016">
    <property type="protein sequence ID" value="CAI4217532.1"/>
    <property type="molecule type" value="Genomic_DNA"/>
</dbReference>
<gene>
    <name evidence="1" type="ORF">PPNO1_LOCUS7139</name>
</gene>
<evidence type="ECO:0000313" key="2">
    <source>
        <dbReference type="Proteomes" id="UP000838763"/>
    </source>
</evidence>
<dbReference type="Proteomes" id="UP000838763">
    <property type="component" value="Unassembled WGS sequence"/>
</dbReference>
<proteinExistence type="predicted"/>
<accession>A0A9P1H7N2</accession>
<comment type="caution">
    <text evidence="1">The sequence shown here is derived from an EMBL/GenBank/DDBJ whole genome shotgun (WGS) entry which is preliminary data.</text>
</comment>
<protein>
    <submittedName>
        <fullName evidence="1">Uncharacterized protein</fullName>
    </submittedName>
</protein>
<organism evidence="1 2">
    <name type="scientific">Parascedosporium putredinis</name>
    <dbReference type="NCBI Taxonomy" id="1442378"/>
    <lineage>
        <taxon>Eukaryota</taxon>
        <taxon>Fungi</taxon>
        <taxon>Dikarya</taxon>
        <taxon>Ascomycota</taxon>
        <taxon>Pezizomycotina</taxon>
        <taxon>Sordariomycetes</taxon>
        <taxon>Hypocreomycetidae</taxon>
        <taxon>Microascales</taxon>
        <taxon>Microascaceae</taxon>
        <taxon>Parascedosporium</taxon>
    </lineage>
</organism>